<comment type="caution">
    <text evidence="1">The sequence shown here is derived from an EMBL/GenBank/DDBJ whole genome shotgun (WGS) entry which is preliminary data.</text>
</comment>
<dbReference type="EMBL" id="PKMF04000254">
    <property type="protein sequence ID" value="KAK7840797.1"/>
    <property type="molecule type" value="Genomic_DNA"/>
</dbReference>
<evidence type="ECO:0000313" key="2">
    <source>
        <dbReference type="Proteomes" id="UP000237347"/>
    </source>
</evidence>
<accession>A0AAW0KN89</accession>
<name>A0AAW0KN89_QUESU</name>
<gene>
    <name evidence="1" type="ORF">CFP56_016237</name>
</gene>
<keyword evidence="2" id="KW-1185">Reference proteome</keyword>
<protein>
    <submittedName>
        <fullName evidence="1">Uncharacterized protein</fullName>
    </submittedName>
</protein>
<organism evidence="1 2">
    <name type="scientific">Quercus suber</name>
    <name type="common">Cork oak</name>
    <dbReference type="NCBI Taxonomy" id="58331"/>
    <lineage>
        <taxon>Eukaryota</taxon>
        <taxon>Viridiplantae</taxon>
        <taxon>Streptophyta</taxon>
        <taxon>Embryophyta</taxon>
        <taxon>Tracheophyta</taxon>
        <taxon>Spermatophyta</taxon>
        <taxon>Magnoliopsida</taxon>
        <taxon>eudicotyledons</taxon>
        <taxon>Gunneridae</taxon>
        <taxon>Pentapetalae</taxon>
        <taxon>rosids</taxon>
        <taxon>fabids</taxon>
        <taxon>Fagales</taxon>
        <taxon>Fagaceae</taxon>
        <taxon>Quercus</taxon>
    </lineage>
</organism>
<dbReference type="AlphaFoldDB" id="A0AAW0KN89"/>
<reference evidence="1 2" key="1">
    <citation type="journal article" date="2018" name="Sci. Data">
        <title>The draft genome sequence of cork oak.</title>
        <authorList>
            <person name="Ramos A.M."/>
            <person name="Usie A."/>
            <person name="Barbosa P."/>
            <person name="Barros P.M."/>
            <person name="Capote T."/>
            <person name="Chaves I."/>
            <person name="Simoes F."/>
            <person name="Abreu I."/>
            <person name="Carrasquinho I."/>
            <person name="Faro C."/>
            <person name="Guimaraes J.B."/>
            <person name="Mendonca D."/>
            <person name="Nobrega F."/>
            <person name="Rodrigues L."/>
            <person name="Saibo N.J.M."/>
            <person name="Varela M.C."/>
            <person name="Egas C."/>
            <person name="Matos J."/>
            <person name="Miguel C.M."/>
            <person name="Oliveira M.M."/>
            <person name="Ricardo C.P."/>
            <person name="Goncalves S."/>
        </authorList>
    </citation>
    <scope>NUCLEOTIDE SEQUENCE [LARGE SCALE GENOMIC DNA]</scope>
    <source>
        <strain evidence="2">cv. HL8</strain>
    </source>
</reference>
<dbReference type="Proteomes" id="UP000237347">
    <property type="component" value="Unassembled WGS sequence"/>
</dbReference>
<sequence>MGSFVRQKPIERLDDLSIQIERIAVALERLTENQINWSDLYEEVMKIEGFDETKLAFAFDHLIQNELRAGPFALKNARLRIQWLESFFNQNS</sequence>
<proteinExistence type="predicted"/>
<evidence type="ECO:0000313" key="1">
    <source>
        <dbReference type="EMBL" id="KAK7840797.1"/>
    </source>
</evidence>